<evidence type="ECO:0000256" key="4">
    <source>
        <dbReference type="ARBA" id="ARBA00017858"/>
    </source>
</evidence>
<dbReference type="SUPFAM" id="SSF54211">
    <property type="entry name" value="Ribosomal protein S5 domain 2-like"/>
    <property type="match status" value="1"/>
</dbReference>
<feature type="domain" description="GHMP kinase N-terminal" evidence="12">
    <location>
        <begin position="66"/>
        <end position="147"/>
    </location>
</feature>
<dbReference type="PROSITE" id="PS00627">
    <property type="entry name" value="GHMP_KINASES_ATP"/>
    <property type="match status" value="1"/>
</dbReference>
<dbReference type="STRING" id="1293036.GCA_001315825_01615"/>
<dbReference type="Gene3D" id="3.30.230.10">
    <property type="match status" value="1"/>
</dbReference>
<comment type="subcellular location">
    <subcellularLocation>
        <location evidence="11">Cytoplasm</location>
    </subcellularLocation>
</comment>
<keyword evidence="11" id="KW-0963">Cytoplasm</keyword>
<dbReference type="Pfam" id="PF00288">
    <property type="entry name" value="GHMP_kinases_N"/>
    <property type="match status" value="1"/>
</dbReference>
<protein>
    <recommendedName>
        <fullName evidence="4 11">Homoserine kinase</fullName>
        <shortName evidence="11">HK</shortName>
        <shortName evidence="11">HSK</shortName>
        <ecNumber evidence="3 11">2.7.1.39</ecNumber>
    </recommendedName>
</protein>
<dbReference type="InterPro" id="IPR014721">
    <property type="entry name" value="Ribsml_uS5_D2-typ_fold_subgr"/>
</dbReference>
<dbReference type="KEGG" id="mhk:DFR87_03105"/>
<keyword evidence="10 11" id="KW-0067">ATP-binding</keyword>
<reference evidence="14" key="1">
    <citation type="submission" date="2018-05" db="EMBL/GenBank/DDBJ databases">
        <title>Complete Genome Sequences of Extremely Thermoacidophilic, Metal-Mobilizing Type-Strain Members of the Archaeal Family Sulfolobaceae: Acidianus brierleyi DSM-1651T, Acidianus sulfidivorans DSM-18786T, Metallosphaera hakonensis DSM-7519T, and Metallosphaera prunae DSM-10039T.</title>
        <authorList>
            <person name="Counts J.A."/>
            <person name="Kelly R.M."/>
        </authorList>
    </citation>
    <scope>NUCLEOTIDE SEQUENCE [LARGE SCALE GENOMIC DNA]</scope>
    <source>
        <strain evidence="14">HO1-1</strain>
    </source>
</reference>
<proteinExistence type="inferred from homology"/>
<dbReference type="InterPro" id="IPR036554">
    <property type="entry name" value="GHMP_kinase_C_sf"/>
</dbReference>
<dbReference type="NCBIfam" id="NF002288">
    <property type="entry name" value="PRK01212.1-4"/>
    <property type="match status" value="1"/>
</dbReference>
<comment type="pathway">
    <text evidence="1 11">Amino-acid biosynthesis; L-threonine biosynthesis; L-threonine from L-aspartate: step 4/5.</text>
</comment>
<name>A0A2U9IS81_9CREN</name>
<dbReference type="Pfam" id="PF08544">
    <property type="entry name" value="GHMP_kinases_C"/>
    <property type="match status" value="1"/>
</dbReference>
<dbReference type="InterPro" id="IPR013750">
    <property type="entry name" value="GHMP_kinase_C_dom"/>
</dbReference>
<evidence type="ECO:0000256" key="9">
    <source>
        <dbReference type="ARBA" id="ARBA00022777"/>
    </source>
</evidence>
<dbReference type="GO" id="GO:0005737">
    <property type="term" value="C:cytoplasm"/>
    <property type="evidence" value="ECO:0007669"/>
    <property type="project" value="UniProtKB-SubCell"/>
</dbReference>
<dbReference type="PIRSF" id="PIRSF000676">
    <property type="entry name" value="Homoser_kin"/>
    <property type="match status" value="1"/>
</dbReference>
<dbReference type="PANTHER" id="PTHR20861:SF1">
    <property type="entry name" value="HOMOSERINE KINASE"/>
    <property type="match status" value="1"/>
</dbReference>
<comment type="catalytic activity">
    <reaction evidence="11">
        <text>L-homoserine + ATP = O-phospho-L-homoserine + ADP + H(+)</text>
        <dbReference type="Rhea" id="RHEA:13985"/>
        <dbReference type="ChEBI" id="CHEBI:15378"/>
        <dbReference type="ChEBI" id="CHEBI:30616"/>
        <dbReference type="ChEBI" id="CHEBI:57476"/>
        <dbReference type="ChEBI" id="CHEBI:57590"/>
        <dbReference type="ChEBI" id="CHEBI:456216"/>
        <dbReference type="EC" id="2.7.1.39"/>
    </reaction>
</comment>
<dbReference type="EC" id="2.7.1.39" evidence="3 11"/>
<keyword evidence="15" id="KW-1185">Reference proteome</keyword>
<comment type="similarity">
    <text evidence="2 11">Belongs to the GHMP kinase family. Homoserine kinase subfamily.</text>
</comment>
<keyword evidence="5 11" id="KW-0028">Amino-acid biosynthesis</keyword>
<dbReference type="GO" id="GO:0009088">
    <property type="term" value="P:threonine biosynthetic process"/>
    <property type="evidence" value="ECO:0007669"/>
    <property type="project" value="UniProtKB-UniRule"/>
</dbReference>
<dbReference type="UniPathway" id="UPA00050">
    <property type="reaction ID" value="UER00064"/>
</dbReference>
<gene>
    <name evidence="11" type="primary">thrB</name>
    <name evidence="14" type="ORF">DFR87_03105</name>
</gene>
<keyword evidence="9 11" id="KW-0418">Kinase</keyword>
<keyword evidence="7 11" id="KW-0791">Threonine biosynthesis</keyword>
<evidence type="ECO:0000259" key="13">
    <source>
        <dbReference type="Pfam" id="PF08544"/>
    </source>
</evidence>
<dbReference type="HAMAP" id="MF_00384">
    <property type="entry name" value="Homoser_kinase"/>
    <property type="match status" value="1"/>
</dbReference>
<dbReference type="Gene3D" id="3.30.70.890">
    <property type="entry name" value="GHMP kinase, C-terminal domain"/>
    <property type="match status" value="1"/>
</dbReference>
<dbReference type="InterPro" id="IPR006203">
    <property type="entry name" value="GHMP_knse_ATP-bd_CS"/>
</dbReference>
<evidence type="ECO:0000256" key="11">
    <source>
        <dbReference type="HAMAP-Rule" id="MF_00384"/>
    </source>
</evidence>
<dbReference type="RefSeq" id="WP_110368886.1">
    <property type="nucleotide sequence ID" value="NZ_CP029287.2"/>
</dbReference>
<evidence type="ECO:0000256" key="2">
    <source>
        <dbReference type="ARBA" id="ARBA00007370"/>
    </source>
</evidence>
<keyword evidence="8 11" id="KW-0547">Nucleotide-binding</keyword>
<dbReference type="InterPro" id="IPR006204">
    <property type="entry name" value="GHMP_kinase_N_dom"/>
</dbReference>
<dbReference type="GO" id="GO:0004413">
    <property type="term" value="F:homoserine kinase activity"/>
    <property type="evidence" value="ECO:0007669"/>
    <property type="project" value="UniProtKB-UniRule"/>
</dbReference>
<evidence type="ECO:0000256" key="8">
    <source>
        <dbReference type="ARBA" id="ARBA00022741"/>
    </source>
</evidence>
<dbReference type="PRINTS" id="PR00958">
    <property type="entry name" value="HOMSERKINASE"/>
</dbReference>
<evidence type="ECO:0000313" key="15">
    <source>
        <dbReference type="Proteomes" id="UP000247586"/>
    </source>
</evidence>
<feature type="domain" description="GHMP kinase C-terminal" evidence="13">
    <location>
        <begin position="221"/>
        <end position="288"/>
    </location>
</feature>
<dbReference type="SUPFAM" id="SSF55060">
    <property type="entry name" value="GHMP Kinase, C-terminal domain"/>
    <property type="match status" value="1"/>
</dbReference>
<keyword evidence="6 11" id="KW-0808">Transferase</keyword>
<evidence type="ECO:0000313" key="14">
    <source>
        <dbReference type="EMBL" id="AWR98847.1"/>
    </source>
</evidence>
<dbReference type="InterPro" id="IPR000870">
    <property type="entry name" value="Homoserine_kinase"/>
</dbReference>
<dbReference type="OrthoDB" id="28273at2157"/>
<evidence type="ECO:0000259" key="12">
    <source>
        <dbReference type="Pfam" id="PF00288"/>
    </source>
</evidence>
<comment type="function">
    <text evidence="11">Catalyzes the ATP-dependent phosphorylation of L-homoserine to L-homoserine phosphate.</text>
</comment>
<accession>A0A2U9IS81</accession>
<dbReference type="AlphaFoldDB" id="A0A2U9IS81"/>
<sequence>MRSVRAIAFSSSANLGAGYDILSMAHMAFSDTVYAEIVSRGERKVIIESESALPVDPDRNAAGAPAKAVLSEFGLDYVIKIRVIKGIPFGLGLGSSGASAVASVAALNKLLDLNLSLEDIVRFAVLGEKAVSGSPHPDNVAASTFGGVVAVTSHNPIKVSKIPVNLDFRVALVIPRVNTGEGKTKKARELVPQMIEISKMVENSRYLSSFILGLTQGNRELVKYGLNDSIVEKSREPMYPHYPKIREIALKHDAVGVCVSGAGPTTLLLYDNKTDLESIKREVSHTCEQFGFICQLVSTEIGGGVRVEGLN</sequence>
<dbReference type="NCBIfam" id="TIGR00191">
    <property type="entry name" value="thrB"/>
    <property type="match status" value="1"/>
</dbReference>
<feature type="binding site" evidence="11">
    <location>
        <begin position="88"/>
        <end position="98"/>
    </location>
    <ligand>
        <name>ATP</name>
        <dbReference type="ChEBI" id="CHEBI:30616"/>
    </ligand>
</feature>
<evidence type="ECO:0000256" key="10">
    <source>
        <dbReference type="ARBA" id="ARBA00022840"/>
    </source>
</evidence>
<dbReference type="GeneID" id="36834297"/>
<evidence type="ECO:0000256" key="3">
    <source>
        <dbReference type="ARBA" id="ARBA00012078"/>
    </source>
</evidence>
<dbReference type="PANTHER" id="PTHR20861">
    <property type="entry name" value="HOMOSERINE/4-DIPHOSPHOCYTIDYL-2-C-METHYL-D-ERYTHRITOL KINASE"/>
    <property type="match status" value="1"/>
</dbReference>
<dbReference type="EMBL" id="CP029287">
    <property type="protein sequence ID" value="AWR98847.1"/>
    <property type="molecule type" value="Genomic_DNA"/>
</dbReference>
<evidence type="ECO:0000256" key="7">
    <source>
        <dbReference type="ARBA" id="ARBA00022697"/>
    </source>
</evidence>
<dbReference type="GO" id="GO:0005524">
    <property type="term" value="F:ATP binding"/>
    <property type="evidence" value="ECO:0007669"/>
    <property type="project" value="UniProtKB-UniRule"/>
</dbReference>
<dbReference type="InterPro" id="IPR020568">
    <property type="entry name" value="Ribosomal_Su5_D2-typ_SF"/>
</dbReference>
<evidence type="ECO:0000256" key="6">
    <source>
        <dbReference type="ARBA" id="ARBA00022679"/>
    </source>
</evidence>
<evidence type="ECO:0000256" key="1">
    <source>
        <dbReference type="ARBA" id="ARBA00005015"/>
    </source>
</evidence>
<dbReference type="Proteomes" id="UP000247586">
    <property type="component" value="Chromosome"/>
</dbReference>
<evidence type="ECO:0000256" key="5">
    <source>
        <dbReference type="ARBA" id="ARBA00022605"/>
    </source>
</evidence>
<organism evidence="14 15">
    <name type="scientific">Metallosphaera hakonensis JCM 8857 = DSM 7519</name>
    <dbReference type="NCBI Taxonomy" id="1293036"/>
    <lineage>
        <taxon>Archaea</taxon>
        <taxon>Thermoproteota</taxon>
        <taxon>Thermoprotei</taxon>
        <taxon>Sulfolobales</taxon>
        <taxon>Sulfolobaceae</taxon>
        <taxon>Metallosphaera</taxon>
    </lineage>
</organism>